<feature type="domain" description="Inner membrane protein YgaP-like transmembrane" evidence="2">
    <location>
        <begin position="1"/>
        <end position="66"/>
    </location>
</feature>
<dbReference type="OrthoDB" id="9804804at2"/>
<keyword evidence="4" id="KW-1185">Reference proteome</keyword>
<accession>A0A4R3LVP1</accession>
<dbReference type="InterPro" id="IPR021309">
    <property type="entry name" value="YgaP-like_TM"/>
</dbReference>
<keyword evidence="1" id="KW-0812">Transmembrane</keyword>
<evidence type="ECO:0000259" key="2">
    <source>
        <dbReference type="Pfam" id="PF11127"/>
    </source>
</evidence>
<reference evidence="3 4" key="1">
    <citation type="submission" date="2019-03" db="EMBL/GenBank/DDBJ databases">
        <title>Genomic Encyclopedia of Type Strains, Phase IV (KMG-IV): sequencing the most valuable type-strain genomes for metagenomic binning, comparative biology and taxonomic classification.</title>
        <authorList>
            <person name="Goeker M."/>
        </authorList>
    </citation>
    <scope>NUCLEOTIDE SEQUENCE [LARGE SCALE GENOMIC DNA]</scope>
    <source>
        <strain evidence="3 4">DSM 19345</strain>
    </source>
</reference>
<evidence type="ECO:0000313" key="4">
    <source>
        <dbReference type="Proteomes" id="UP000295678"/>
    </source>
</evidence>
<organism evidence="3 4">
    <name type="scientific">Tepidamorphus gemmatus</name>
    <dbReference type="NCBI Taxonomy" id="747076"/>
    <lineage>
        <taxon>Bacteria</taxon>
        <taxon>Pseudomonadati</taxon>
        <taxon>Pseudomonadota</taxon>
        <taxon>Alphaproteobacteria</taxon>
        <taxon>Hyphomicrobiales</taxon>
        <taxon>Tepidamorphaceae</taxon>
        <taxon>Tepidamorphus</taxon>
    </lineage>
</organism>
<comment type="caution">
    <text evidence="3">The sequence shown here is derived from an EMBL/GenBank/DDBJ whole genome shotgun (WGS) entry which is preliminary data.</text>
</comment>
<keyword evidence="1" id="KW-0472">Membrane</keyword>
<proteinExistence type="predicted"/>
<dbReference type="RefSeq" id="WP_132807833.1">
    <property type="nucleotide sequence ID" value="NZ_SMAK01000016.1"/>
</dbReference>
<protein>
    <submittedName>
        <fullName evidence="3">DUF2892 family protein</fullName>
    </submittedName>
</protein>
<keyword evidence="1" id="KW-1133">Transmembrane helix</keyword>
<dbReference type="Proteomes" id="UP000295678">
    <property type="component" value="Unassembled WGS sequence"/>
</dbReference>
<feature type="transmembrane region" description="Helical" evidence="1">
    <location>
        <begin position="35"/>
        <end position="58"/>
    </location>
</feature>
<name>A0A4R3LVP1_9HYPH</name>
<feature type="transmembrane region" description="Helical" evidence="1">
    <location>
        <begin position="12"/>
        <end position="29"/>
    </location>
</feature>
<dbReference type="Pfam" id="PF11127">
    <property type="entry name" value="YgaP-like_TM"/>
    <property type="match status" value="1"/>
</dbReference>
<dbReference type="EMBL" id="SMAK01000016">
    <property type="protein sequence ID" value="TCT04126.1"/>
    <property type="molecule type" value="Genomic_DNA"/>
</dbReference>
<gene>
    <name evidence="3" type="ORF">EDC22_1162</name>
</gene>
<evidence type="ECO:0000313" key="3">
    <source>
        <dbReference type="EMBL" id="TCT04126.1"/>
    </source>
</evidence>
<evidence type="ECO:0000256" key="1">
    <source>
        <dbReference type="SAM" id="Phobius"/>
    </source>
</evidence>
<sequence>MTTNIGGTDRVVRIVVGLALIAFALFGPADIAWKWIGWIGVVPILTALVGWCPAYSLVGLSTCPTKPRTE</sequence>
<dbReference type="AlphaFoldDB" id="A0A4R3LVP1"/>